<dbReference type="SUPFAM" id="SSF109885">
    <property type="entry name" value="I/LWEQ domain"/>
    <property type="match status" value="1"/>
</dbReference>
<dbReference type="InterPro" id="IPR014352">
    <property type="entry name" value="FERM/acyl-CoA-bd_prot_sf"/>
</dbReference>
<dbReference type="Gene3D" id="1.20.1420.10">
    <property type="entry name" value="Talin, central domain"/>
    <property type="match status" value="1"/>
</dbReference>
<evidence type="ECO:0000259" key="6">
    <source>
        <dbReference type="PROSITE" id="PS50057"/>
    </source>
</evidence>
<evidence type="ECO:0000256" key="4">
    <source>
        <dbReference type="SAM" id="Coils"/>
    </source>
</evidence>
<gene>
    <name evidence="8" type="primary">LOC112051754</name>
</gene>
<dbReference type="CDD" id="cd17090">
    <property type="entry name" value="FERM_F1_TLN"/>
    <property type="match status" value="1"/>
</dbReference>
<proteinExistence type="inferred from homology"/>
<dbReference type="InterPro" id="IPR032425">
    <property type="entry name" value="FERM_f0"/>
</dbReference>
<dbReference type="Gene3D" id="1.20.80.10">
    <property type="match status" value="1"/>
</dbReference>
<dbReference type="InterPro" id="IPR000299">
    <property type="entry name" value="FERM_domain"/>
</dbReference>
<reference evidence="8" key="1">
    <citation type="submission" date="2025-08" db="UniProtKB">
        <authorList>
            <consortium name="RefSeq"/>
        </authorList>
    </citation>
    <scope>IDENTIFICATION</scope>
</reference>
<name>A0ABM3M178_BICAN</name>
<evidence type="ECO:0000256" key="2">
    <source>
        <dbReference type="ARBA" id="ARBA00008376"/>
    </source>
</evidence>
<dbReference type="Proteomes" id="UP001652582">
    <property type="component" value="Chromosome 25"/>
</dbReference>
<evidence type="ECO:0000313" key="7">
    <source>
        <dbReference type="Proteomes" id="UP001652582"/>
    </source>
</evidence>
<keyword evidence="4" id="KW-0175">Coiled coil</keyword>
<dbReference type="PROSITE" id="PS50057">
    <property type="entry name" value="FERM_3"/>
    <property type="match status" value="1"/>
</dbReference>
<keyword evidence="7" id="KW-1185">Reference proteome</keyword>
<dbReference type="CDD" id="cd10569">
    <property type="entry name" value="FERM_C_Talin"/>
    <property type="match status" value="1"/>
</dbReference>
<dbReference type="RefSeq" id="XP_052745162.1">
    <property type="nucleotide sequence ID" value="XM_052889202.1"/>
</dbReference>
<dbReference type="Gene3D" id="3.10.20.90">
    <property type="entry name" value="Phosphatidylinositol 3-kinase Catalytic Subunit, Chain A, domain 1"/>
    <property type="match status" value="2"/>
</dbReference>
<dbReference type="Pfam" id="PF00373">
    <property type="entry name" value="FERM_M"/>
    <property type="match status" value="1"/>
</dbReference>
<protein>
    <submittedName>
        <fullName evidence="8">Uncharacterized protein LOC112051754 isoform X2</fullName>
    </submittedName>
</protein>
<dbReference type="PRINTS" id="PR00806">
    <property type="entry name" value="VINCULIN"/>
</dbReference>
<dbReference type="Gene3D" id="2.30.29.30">
    <property type="entry name" value="Pleckstrin-homology domain (PH domain)/Phosphotyrosine-binding domain (PTB)"/>
    <property type="match status" value="1"/>
</dbReference>
<dbReference type="CDD" id="cd14473">
    <property type="entry name" value="FERM_B-lobe"/>
    <property type="match status" value="1"/>
</dbReference>
<dbReference type="InterPro" id="IPR035964">
    <property type="entry name" value="I/LWEQ_dom_sf"/>
</dbReference>
<dbReference type="InterPro" id="IPR006077">
    <property type="entry name" value="Vinculin/catenin"/>
</dbReference>
<evidence type="ECO:0000313" key="8">
    <source>
        <dbReference type="RefSeq" id="XP_052745162.1"/>
    </source>
</evidence>
<dbReference type="SUPFAM" id="SSF47220">
    <property type="entry name" value="alpha-catenin/vinculin-like"/>
    <property type="match status" value="3"/>
</dbReference>
<dbReference type="InterPro" id="IPR019748">
    <property type="entry name" value="FERM_central"/>
</dbReference>
<dbReference type="InterPro" id="IPR035963">
    <property type="entry name" value="FERM_2"/>
</dbReference>
<sequence>MAPLSLKIVLDEGAVTRTLMFDTTTNIQEAHRIVRDKILTLDPNKDYGFFLTSVEDDTSGVWLLENKSLEYYMLRDGDSLFYLPKLRNLKVRMLDGAVKTLQVDESQKIEELMVVICQRIGTANHEEYGLCRENYELEADTTKPATGTLTLKKKDLQKKKDALLEQMSKKLKTDDNVEWLDQRKTLRELQVDPKETLLFKRRLYYSDHNVSSRDPVQLNLLYVQTREAILEGRQVVTEDKAVEFAGIQCQIQFGDFQEKKHKPGFIENLKEFLPEQNACSWGIEKKIIKMHQKYVGLSHVDAKHLYTKTARELPTYGVTFFLVKEQQKGKKKLVPRLLGINSESILRLHEETKEILQVWPLTQVKSYTAGSESFTLNFGDYSDKSYVVKTNEATRIKDILEGYIDIIRKKLAKPFNVKHDVGEAMCEDMVELSKATTIQAVVPSKIVQTSFVGPSQIISVNQGQCAQGQGTQIVTVRQVITSMRRDTSQQPMKGEIGNMEFGKRLNQFHSECVKTVILLSIPTAENLQQARKITNDLDDGMPCIQRGIREVAETLHGDASQKLLDELDELCNYMNTLVDTTQNSDLNNPDNLSTAQDAAKKVAELSTQMCFAVDPKIKRRSTLLKRSRDSFIQDEQTEATLRRASFLCATDKASQALEEAHEELDQIYNGPILSDDELKKLESKAVDRMGKLNAAIALLLNAHADPKNIDYEMAVNSMKTINEIMPKFVKDTKPLTGYGDSSSGRALREQIGNLLNRTSTICKLTGTHDVQKMQFEGDDYADVANKLIFTFSRSRKPGGNMHDEENKITAHCKDIEEKASVLLSDAKELTGLELNDPRRIDVDAAALNCSDAVKSLITCAKLTASSLHEPHCQSALSAAVENVSSSTQNLLTVSKPLVEKPNRHHIAHKLNDGSLNLSKALDRLKDYYSNINGTKIEEMDITEEPHKQDRLKFIRTVAAAKTAITDADKELLAMKNTPVSMASKPNSRNSEAKRLLSQKLAQLNAAIACLLYATADQANPDYDAAEAATRLISELTPDIIKDTKSMQGTVDPNSWNEIVSTLKDMLEATHGICVNAENKEIQELNQNASRFANPSGKLIYVLNRRKNPNKEKEIIDLSKAVLQDTSEMLANVYRLAETIGGKDGDDLDNAGVKVVDAAQLMLRTAEITAPTISEPHCKETLLKAIDSLSEQKRMIERAWKPFIQSSDFCQIGDDLYRDLNLLKNGLTKLRRACQESPDESDVIPVETSENEQQKIQRLKFIASKTVARNALTDADKHLDDIMNKPNDKNFDKENNDVNLEVPRRIADKLAELNAAIAKFLQYNLDKHNPDYQNAQMAINEICKLTPEVIRDTECMRGHVDDNSWNDILEHLRAILDATQGICSDSPEGDAKELNDAASKFAKSSAKLTYIFNPRKNPKKEEQIADKATSAVEETSQLLSYVYQLAESVGGDNGNKMDDAGARIVDTAEQLVKTAEITASSINNKHCRDTLLSAINRLLGELQDLEKSWTPFVNEPKHRKIGNQLKHELKSVQMALNNLKDVCQESSENDNSESSEVTSEMQERNKLKFITSKSSLIHTLTDADNLLDDLINKPVRQKSKDDITKTLPEVRRRLLEKLAELNATIASLLQACSDYDNPDYINAEMAINNIINIIPAIIKDTEQLHGTTEDKSWKEITDQLKSVLDATRDVCSNSTEGDVKEMYDAASKYAKSSGKLTYIFNPRKNPKREGQILQLARSAVEESSQMLSDVYQLAESVGGEDGNKLDDAGVKVVDVVQQLLKTAEITAPSIADTRCRDALLSAIDRLSRQLRDLENSWKPVVDKPKHRQIENQLKDELKSLKTVLDNLRQACLYDDDGKSMSSETQVAKTHKFMDSKSAVIKALKEADTHLDELMKKPVSKKTKSDIVNTDPKVQHHISKKLAELNAEITSLMQASSNHNNKSDYDIAETAINNVCKLTPALIKDTEYLHENVEDKAWKEIADHLKSLLVATQEMCSHSLQGDAKEMYDIASKFAKSSGKLTYIFNRHKNPKTEKQILDTAKSAVEETSQLLSNVYQLAESAGGEDGNKLDDDGVKVVDAAQQLLKTAEITSPTLEDVRCRGNLLSAIDRLSAQIRDLENTWKPFVDKYKQREIGNQLSQNIKSVEMVLDNLRNACQDGNRLSTNPDMPETKKLKFIATKSTANNVLSEADKQLKELVKKPVLKKSKNSTASSNPEVQYRMSQKIADLNAAIVTLLQTTSDHDYPDYDNAQIAVDNICKLTPAIINDTKCLRESMDDETWKGVAENLEGILNETQRFLSNSDKRDVKEMNDAVSKFTKSSGSLIYTFNPHTNPKKQEQISVLSRSAVEQISRMLSHTYQFAESVGGDGQKVDEVGKRVVHSAQQLLKTAEVTASSIANASCRTALLAAIQRLSDQLMKMEDSWKPLIKSPEHQRTADKLSRDLNLVQIALDKLKEACEDTNGTSIIKHPETQRLMFIATALTAAKTMAEAEKALRDNTPVKPLDKSELPAMKRSLSQRLARLNSTIASLVMATADEDKPDYNTATRSIDTIASITPTIIKDVKSIKTDIDQNSWKIIDENLNDVVVTTRQICRHVEDNNSKELKEAAFRCAKSVGRLSYIFSPTSNTRKENQILDLSREASEQTSLMMSAVHQLADKVGGDTGKQLHDSRVLVVKSSKILQKTAEILAPTISDANCQESLISSADELSKLSEQLKGVWKPVVQAPQLRQTGDQLEQNLQIVHTILDKLRKACRDTDDEVVAPTHINVEPARDSLKEAEKYFLEDNFFELSAHDLDKPGAVIKSVMEQREQISHKIGNLNESMALLLQAMLDLKNPDNVKKVEQRMDVISNTTPEIIKEMLALQRNVDDESREILFEEAKALYTAAQAVCDSVEKCNVKELNSVASQYSQTSRKLRYIISPRSYPNKEKKILDMSRSACEWTSLMLSRVSRLVQRMERGRGDQLDTCGAKVANAAEVLLNNAQITSSSINQKNCQAALVSSANILTEHTLDLQEHWMPIAQRAEHKEIGDQLRRDVRLLLTELHKLKTTCQDDTEEVAMEVQQQKCFNTEPKKSPDENIDRILEDIQKNVKEANTAEQNKATERLTVEDNPLRTLASKILASVLEKSDSARLKSKHISPNEQNELISFSNELQGAIKCFDITNAKCRNAPLDLKKRQDLENAIMNLQQICLLSLRKNEDHNNVVDLTNYINDVTKGVDDLSNTVDEIKTDHGKEALIDIKNKCGTIKDNARKILYLEEEPLADGNIIDDMLKIDQFAKDCESHVKHMNLVVSKINDENARNTLNDKLQSLAECCDLLRFATMSSISSAKSATLDEGLQNLEDVEKKIDIILKPTEGQTEVKVEKAVNMQAMNAAQAALATVVAAEKEHDLPKALIKYAAQMKAIGADKQKLKLKDHLKRLLDLLQQHAAVICRRVATWQDANGPETSVTTDKVLEECKSFAKEVEQSQKRVSKSSTHEQMLRESDIKNLLSPNDYTVKGTQKELNNKLYQQIQKLNSISSTIALSLHKPESLTRSLHATSDAAQHLAAIARGLKGEDPVQNKRIEEAVQETSIATYNLLKTSEATCHLSNPTNSRRRLLDTCRLLNEAINKLGRAAFPSDKMKNECCEMNRNIQLQLTFLQADSPTCALTYTDCLDALNNQSDVIQKLRAEEPIPRSDMSTSLRYVTSAVCNSAEFGAQTAYLLSLTDAEQTVAKQHIIDLSRLHSVTEAMQNVCYQVICAGPGEQATELNSSLMKQTQQLQEAIDDATQKVKDDFKHPLIANSKQLKRALQVLQEAVHLPTVKEEDFTLKIMKHIDAIKEIDAIIKEVPQAKTDKDPKKTNMSTEVIDHTKSLLTSTSMLVKKASVSEQANISWTMFGSGDVIKAFEALVTCIKEKGAEAGFIESMKVQEEQAAPKSFVHKQVELVNSWLRRPAAKDKDKAAGVKAAEHVVGLAEQMCEDLAGADREEVKQTITETKQLLDDCTTKYNSDKAYLLLERLKELRKMLEKGVVTRVVEDFLVDIPLDNLQTVQQETDARKRKFLLEKKIAELLAQLGRVKKTATLVADTGLAPRLELATTTDQAQLLAPVLVKAAQDRIEHSDDQAAIKHYEDLLQQYADSLSRVRELCDHAVDPIDFAQAAGETMHRIKEESAISKDPQKSVYTSRVILKLGNRVVKAGMKSSLVQNDPELRDTLAKIDHTVTTKYDDVKKADWGDVMAEIMKKTSEVESALGGENIFLKQVETNQPIFAAALDLHAAVREWSARDNEIVAVAKRMAVSMARLSDYMNTENKRELLHTSKVIVSQSREVAALAKKLALECTDMRIRTNLLQVCEQIPTISGQLKMLTTVKGSSFGQGTKEDQEAMNTLVGNAQNLMTSIQEVVKAAASASVKIMSQKGCRMKWVRRKYY</sequence>
<dbReference type="Gene3D" id="1.20.120.810">
    <property type="entry name" value="Vinculin, Vh2 four-helix bundle"/>
    <property type="match status" value="1"/>
</dbReference>
<feature type="region of interest" description="Disordered" evidence="5">
    <location>
        <begin position="1542"/>
        <end position="1562"/>
    </location>
</feature>
<accession>A0ABM3M178</accession>
<dbReference type="Gene3D" id="1.20.120.230">
    <property type="entry name" value="Alpha-catenin/vinculin-like"/>
    <property type="match status" value="7"/>
</dbReference>
<feature type="coiled-coil region" evidence="4">
    <location>
        <begin position="2099"/>
        <end position="2153"/>
    </location>
</feature>
<dbReference type="InterPro" id="IPR011993">
    <property type="entry name" value="PH-like_dom_sf"/>
</dbReference>
<dbReference type="Pfam" id="PF16511">
    <property type="entry name" value="FERM_f0"/>
    <property type="match status" value="1"/>
</dbReference>
<evidence type="ECO:0000256" key="3">
    <source>
        <dbReference type="ARBA" id="ARBA00022490"/>
    </source>
</evidence>
<evidence type="ECO:0000256" key="1">
    <source>
        <dbReference type="ARBA" id="ARBA00004496"/>
    </source>
</evidence>
<dbReference type="PANTHER" id="PTHR19981:SF1">
    <property type="entry name" value="RHEA, ISOFORM B"/>
    <property type="match status" value="1"/>
</dbReference>
<feature type="coiled-coil region" evidence="4">
    <location>
        <begin position="2400"/>
        <end position="2454"/>
    </location>
</feature>
<feature type="coiled-coil region" evidence="4">
    <location>
        <begin position="1795"/>
        <end position="1849"/>
    </location>
</feature>
<dbReference type="PANTHER" id="PTHR19981">
    <property type="entry name" value="TALIN"/>
    <property type="match status" value="1"/>
</dbReference>
<feature type="domain" description="FERM" evidence="6">
    <location>
        <begin position="87"/>
        <end position="411"/>
    </location>
</feature>
<comment type="similarity">
    <text evidence="2">Belongs to the vinculin/alpha-catenin family.</text>
</comment>
<dbReference type="SMART" id="SM00295">
    <property type="entry name" value="B41"/>
    <property type="match status" value="1"/>
</dbReference>
<dbReference type="SMART" id="SM01244">
    <property type="entry name" value="IRS"/>
    <property type="match status" value="1"/>
</dbReference>
<dbReference type="SUPFAM" id="SSF50729">
    <property type="entry name" value="PH domain-like"/>
    <property type="match status" value="1"/>
</dbReference>
<evidence type="ECO:0000256" key="5">
    <source>
        <dbReference type="SAM" id="MobiDB-lite"/>
    </source>
</evidence>
<dbReference type="GeneID" id="112051754"/>
<comment type="subcellular location">
    <subcellularLocation>
        <location evidence="1">Cytoplasm</location>
    </subcellularLocation>
</comment>
<dbReference type="Pfam" id="PF01044">
    <property type="entry name" value="Vinculin"/>
    <property type="match status" value="2"/>
</dbReference>
<dbReference type="InterPro" id="IPR019749">
    <property type="entry name" value="Band_41_domain"/>
</dbReference>
<dbReference type="SUPFAM" id="SSF47031">
    <property type="entry name" value="Second domain of FERM"/>
    <property type="match status" value="1"/>
</dbReference>
<organism evidence="7 8">
    <name type="scientific">Bicyclus anynana</name>
    <name type="common">Squinting bush brown butterfly</name>
    <dbReference type="NCBI Taxonomy" id="110368"/>
    <lineage>
        <taxon>Eukaryota</taxon>
        <taxon>Metazoa</taxon>
        <taxon>Ecdysozoa</taxon>
        <taxon>Arthropoda</taxon>
        <taxon>Hexapoda</taxon>
        <taxon>Insecta</taxon>
        <taxon>Pterygota</taxon>
        <taxon>Neoptera</taxon>
        <taxon>Endopterygota</taxon>
        <taxon>Lepidoptera</taxon>
        <taxon>Glossata</taxon>
        <taxon>Ditrysia</taxon>
        <taxon>Papilionoidea</taxon>
        <taxon>Nymphalidae</taxon>
        <taxon>Satyrinae</taxon>
        <taxon>Satyrini</taxon>
        <taxon>Mycalesina</taxon>
        <taxon>Bicyclus</taxon>
    </lineage>
</organism>
<keyword evidence="3" id="KW-0963">Cytoplasm</keyword>
<dbReference type="InterPro" id="IPR036723">
    <property type="entry name" value="Alpha-catenin/vinculin-like_sf"/>
</dbReference>